<dbReference type="RefSeq" id="WP_301142992.1">
    <property type="nucleotide sequence ID" value="NZ_JAUHQA010000001.1"/>
</dbReference>
<evidence type="ECO:0000256" key="4">
    <source>
        <dbReference type="SAM" id="MobiDB-lite"/>
    </source>
</evidence>
<keyword evidence="2 7" id="KW-0328">Glycosyltransferase</keyword>
<dbReference type="Pfam" id="PF13579">
    <property type="entry name" value="Glyco_trans_4_4"/>
    <property type="match status" value="1"/>
</dbReference>
<keyword evidence="3 7" id="KW-0808">Transferase</keyword>
<dbReference type="PANTHER" id="PTHR45947">
    <property type="entry name" value="SULFOQUINOVOSYL TRANSFERASE SQD2"/>
    <property type="match status" value="1"/>
</dbReference>
<evidence type="ECO:0000259" key="6">
    <source>
        <dbReference type="Pfam" id="PF13579"/>
    </source>
</evidence>
<keyword evidence="8" id="KW-1185">Reference proteome</keyword>
<dbReference type="Gene3D" id="3.40.50.2000">
    <property type="entry name" value="Glycogen Phosphorylase B"/>
    <property type="match status" value="2"/>
</dbReference>
<organism evidence="7 8">
    <name type="scientific">Demequina muriae</name>
    <dbReference type="NCBI Taxonomy" id="3051664"/>
    <lineage>
        <taxon>Bacteria</taxon>
        <taxon>Bacillati</taxon>
        <taxon>Actinomycetota</taxon>
        <taxon>Actinomycetes</taxon>
        <taxon>Micrococcales</taxon>
        <taxon>Demequinaceae</taxon>
        <taxon>Demequina</taxon>
    </lineage>
</organism>
<evidence type="ECO:0000313" key="8">
    <source>
        <dbReference type="Proteomes" id="UP001172708"/>
    </source>
</evidence>
<evidence type="ECO:0000313" key="7">
    <source>
        <dbReference type="EMBL" id="MDN4481385.1"/>
    </source>
</evidence>
<dbReference type="GO" id="GO:0016757">
    <property type="term" value="F:glycosyltransferase activity"/>
    <property type="evidence" value="ECO:0007669"/>
    <property type="project" value="UniProtKB-KW"/>
</dbReference>
<dbReference type="InterPro" id="IPR028098">
    <property type="entry name" value="Glyco_trans_4-like_N"/>
</dbReference>
<dbReference type="Pfam" id="PF00534">
    <property type="entry name" value="Glycos_transf_1"/>
    <property type="match status" value="1"/>
</dbReference>
<comment type="caution">
    <text evidence="7">The sequence shown here is derived from an EMBL/GenBank/DDBJ whole genome shotgun (WGS) entry which is preliminary data.</text>
</comment>
<proteinExistence type="predicted"/>
<evidence type="ECO:0000256" key="2">
    <source>
        <dbReference type="ARBA" id="ARBA00022676"/>
    </source>
</evidence>
<dbReference type="InterPro" id="IPR001296">
    <property type="entry name" value="Glyco_trans_1"/>
</dbReference>
<dbReference type="PANTHER" id="PTHR45947:SF3">
    <property type="entry name" value="SULFOQUINOVOSYL TRANSFERASE SQD2"/>
    <property type="match status" value="1"/>
</dbReference>
<name>A0ABT8GIY3_9MICO</name>
<evidence type="ECO:0000256" key="1">
    <source>
        <dbReference type="ARBA" id="ARBA00021292"/>
    </source>
</evidence>
<dbReference type="Proteomes" id="UP001172708">
    <property type="component" value="Unassembled WGS sequence"/>
</dbReference>
<feature type="domain" description="Glycosyl transferase family 1" evidence="5">
    <location>
        <begin position="199"/>
        <end position="351"/>
    </location>
</feature>
<feature type="region of interest" description="Disordered" evidence="4">
    <location>
        <begin position="375"/>
        <end position="396"/>
    </location>
</feature>
<protein>
    <recommendedName>
        <fullName evidence="1">D-inositol 3-phosphate glycosyltransferase</fullName>
    </recommendedName>
</protein>
<reference evidence="7" key="1">
    <citation type="submission" date="2023-06" db="EMBL/GenBank/DDBJ databases">
        <title>Egi l300058.</title>
        <authorList>
            <person name="Gao L."/>
            <person name="Fang B.-Z."/>
            <person name="Li W.-J."/>
        </authorList>
    </citation>
    <scope>NUCLEOTIDE SEQUENCE</scope>
    <source>
        <strain evidence="7">EGI L300058</strain>
    </source>
</reference>
<accession>A0ABT8GIY3</accession>
<evidence type="ECO:0000256" key="3">
    <source>
        <dbReference type="ARBA" id="ARBA00022679"/>
    </source>
</evidence>
<feature type="domain" description="Glycosyltransferase subfamily 4-like N-terminal" evidence="6">
    <location>
        <begin position="15"/>
        <end position="175"/>
    </location>
</feature>
<dbReference type="EMBL" id="JAUHQA010000001">
    <property type="protein sequence ID" value="MDN4481385.1"/>
    <property type="molecule type" value="Genomic_DNA"/>
</dbReference>
<dbReference type="SUPFAM" id="SSF53756">
    <property type="entry name" value="UDP-Glycosyltransferase/glycogen phosphorylase"/>
    <property type="match status" value="1"/>
</dbReference>
<gene>
    <name evidence="7" type="ORF">QQX02_10660</name>
</gene>
<evidence type="ECO:0000259" key="5">
    <source>
        <dbReference type="Pfam" id="PF00534"/>
    </source>
</evidence>
<sequence length="396" mass="42182">MRIAHIANFYGPTSGGLRTAMHELGRGYRERGHEFLMVVPGPHDADEETEYGRRVSVASPVLPLSGGYRVISRVAQVREILTGFSPDVLEVSDRTTLRGLGTWAARRGVPSAFFAHERADGALASHLPGWLGGVLPLGRIADAHNRGTSRRFATIVCTTDYAAEEFARIGREIAHVPLGVDLDRFHPSHHDAALRAEVAEPGEALLLMASRLSAEKRPDLAVGAVRVLTERGRRVRLLSAGTGAIESAVRADAAGLPVDFLGFVKGRSRFARLLATADAVIAPGPIETFGLAALEALASGTPAVVNAASALPEVVGYGGEPAEGTPEAFADAIERVLDRDEPTRRAAARARAETMPWSATVELMLALHTRALGADLDPHTGAAGRRRARERARSGH</sequence>
<dbReference type="InterPro" id="IPR050194">
    <property type="entry name" value="Glycosyltransferase_grp1"/>
</dbReference>